<dbReference type="Proteomes" id="UP000834106">
    <property type="component" value="Chromosome 12"/>
</dbReference>
<evidence type="ECO:0008006" key="5">
    <source>
        <dbReference type="Google" id="ProtNLM"/>
    </source>
</evidence>
<gene>
    <name evidence="3" type="ORF">FPE_LOCUS19689</name>
</gene>
<organism evidence="3 4">
    <name type="scientific">Fraxinus pennsylvanica</name>
    <dbReference type="NCBI Taxonomy" id="56036"/>
    <lineage>
        <taxon>Eukaryota</taxon>
        <taxon>Viridiplantae</taxon>
        <taxon>Streptophyta</taxon>
        <taxon>Embryophyta</taxon>
        <taxon>Tracheophyta</taxon>
        <taxon>Spermatophyta</taxon>
        <taxon>Magnoliopsida</taxon>
        <taxon>eudicotyledons</taxon>
        <taxon>Gunneridae</taxon>
        <taxon>Pentapetalae</taxon>
        <taxon>asterids</taxon>
        <taxon>lamiids</taxon>
        <taxon>Lamiales</taxon>
        <taxon>Oleaceae</taxon>
        <taxon>Oleeae</taxon>
        <taxon>Fraxinus</taxon>
    </lineage>
</organism>
<keyword evidence="1" id="KW-1133">Transmembrane helix</keyword>
<sequence length="130" mass="14479">MKVVVVVVLVLTLWRVLAALALVYSPSVAQPQGKSACCYVQPYPRRRGWICFSSIFHWLLSVFETSVLVITILLIETLIVSGYKCSYGGSHSCSRSCCQSDSFLELAAGRSKLLMNLERTLWVAAEFLDL</sequence>
<reference evidence="3" key="1">
    <citation type="submission" date="2023-05" db="EMBL/GenBank/DDBJ databases">
        <authorList>
            <person name="Huff M."/>
        </authorList>
    </citation>
    <scope>NUCLEOTIDE SEQUENCE</scope>
</reference>
<keyword evidence="1" id="KW-0472">Membrane</keyword>
<keyword evidence="1" id="KW-0812">Transmembrane</keyword>
<accession>A0AAD1ZMN5</accession>
<evidence type="ECO:0000256" key="1">
    <source>
        <dbReference type="SAM" id="Phobius"/>
    </source>
</evidence>
<feature type="transmembrane region" description="Helical" evidence="1">
    <location>
        <begin position="55"/>
        <end position="75"/>
    </location>
</feature>
<evidence type="ECO:0000313" key="4">
    <source>
        <dbReference type="Proteomes" id="UP000834106"/>
    </source>
</evidence>
<name>A0AAD1ZMN5_9LAMI</name>
<evidence type="ECO:0000313" key="3">
    <source>
        <dbReference type="EMBL" id="CAI9772259.1"/>
    </source>
</evidence>
<protein>
    <recommendedName>
        <fullName evidence="5">Secreted protein</fullName>
    </recommendedName>
</protein>
<proteinExistence type="predicted"/>
<keyword evidence="4" id="KW-1185">Reference proteome</keyword>
<dbReference type="EMBL" id="OU503047">
    <property type="protein sequence ID" value="CAI9772259.1"/>
    <property type="molecule type" value="Genomic_DNA"/>
</dbReference>
<keyword evidence="2" id="KW-0732">Signal</keyword>
<dbReference type="AlphaFoldDB" id="A0AAD1ZMN5"/>
<feature type="chain" id="PRO_5041896934" description="Secreted protein" evidence="2">
    <location>
        <begin position="19"/>
        <end position="130"/>
    </location>
</feature>
<evidence type="ECO:0000256" key="2">
    <source>
        <dbReference type="SAM" id="SignalP"/>
    </source>
</evidence>
<feature type="signal peptide" evidence="2">
    <location>
        <begin position="1"/>
        <end position="18"/>
    </location>
</feature>